<organism evidence="1 2">
    <name type="scientific">Trypanosoma rangeli</name>
    <dbReference type="NCBI Taxonomy" id="5698"/>
    <lineage>
        <taxon>Eukaryota</taxon>
        <taxon>Discoba</taxon>
        <taxon>Euglenozoa</taxon>
        <taxon>Kinetoplastea</taxon>
        <taxon>Metakinetoplastina</taxon>
        <taxon>Trypanosomatida</taxon>
        <taxon>Trypanosomatidae</taxon>
        <taxon>Trypanosoma</taxon>
        <taxon>Herpetosoma</taxon>
    </lineage>
</organism>
<evidence type="ECO:0000313" key="1">
    <source>
        <dbReference type="EMBL" id="RNF12625.1"/>
    </source>
</evidence>
<keyword evidence="2" id="KW-1185">Reference proteome</keyword>
<dbReference type="RefSeq" id="XP_029242855.1">
    <property type="nucleotide sequence ID" value="XM_029377259.1"/>
</dbReference>
<gene>
    <name evidence="1" type="ORF">TraAM80_00168</name>
</gene>
<dbReference type="AlphaFoldDB" id="A0A3S5ISP9"/>
<reference evidence="1 2" key="1">
    <citation type="journal article" date="2018" name="BMC Genomics">
        <title>Genomic comparison of Trypanosoma conorhini and Trypanosoma rangeli to Trypanosoma cruzi strains of high and low virulence.</title>
        <authorList>
            <person name="Bradwell K.R."/>
            <person name="Koparde V.N."/>
            <person name="Matveyev A.V."/>
            <person name="Serrano M.G."/>
            <person name="Alves J.M."/>
            <person name="Parikh H."/>
            <person name="Huang B."/>
            <person name="Lee V."/>
            <person name="Espinosa-Alvarez O."/>
            <person name="Ortiz P.A."/>
            <person name="Costa-Martins A.G."/>
            <person name="Teixeira M.M."/>
            <person name="Buck G.A."/>
        </authorList>
    </citation>
    <scope>NUCLEOTIDE SEQUENCE [LARGE SCALE GENOMIC DNA]</scope>
    <source>
        <strain evidence="1 2">AM80</strain>
    </source>
</reference>
<name>A0A3S5ISP9_TRYRA</name>
<sequence length="118" mass="13875">MIARRHKHTKHIPQEEVFDVLNRHEPLPAASWLQLPVVRNTLLIWKINSIRCLVGKPSWLINSAVDEEFCKVKWWMAAQETSSKNSGVHRPCGFVPRELFVVEVLDRFHVANMYQRMM</sequence>
<protein>
    <submittedName>
        <fullName evidence="1">Uncharacterized protein</fullName>
    </submittedName>
</protein>
<evidence type="ECO:0000313" key="2">
    <source>
        <dbReference type="Proteomes" id="UP000283634"/>
    </source>
</evidence>
<dbReference type="GeneID" id="40324101"/>
<dbReference type="EMBL" id="MKGL01000003">
    <property type="protein sequence ID" value="RNF12625.1"/>
    <property type="molecule type" value="Genomic_DNA"/>
</dbReference>
<dbReference type="Proteomes" id="UP000283634">
    <property type="component" value="Unassembled WGS sequence"/>
</dbReference>
<proteinExistence type="predicted"/>
<comment type="caution">
    <text evidence="1">The sequence shown here is derived from an EMBL/GenBank/DDBJ whole genome shotgun (WGS) entry which is preliminary data.</text>
</comment>
<accession>A0A3S5ISP9</accession>
<dbReference type="VEuPathDB" id="TriTrypDB:TRSC58_00358"/>